<keyword evidence="2" id="KW-1185">Reference proteome</keyword>
<dbReference type="STRING" id="194963.SAMCFNEI73_Ch2904"/>
<accession>A0A1L3LQ26</accession>
<protein>
    <submittedName>
        <fullName evidence="1">Uncharacterized protein</fullName>
    </submittedName>
</protein>
<gene>
    <name evidence="1" type="ORF">SAMCFNEI73_Ch2904</name>
</gene>
<organism evidence="1 2">
    <name type="scientific">Sinorhizobium americanum</name>
    <dbReference type="NCBI Taxonomy" id="194963"/>
    <lineage>
        <taxon>Bacteria</taxon>
        <taxon>Pseudomonadati</taxon>
        <taxon>Pseudomonadota</taxon>
        <taxon>Alphaproteobacteria</taxon>
        <taxon>Hyphomicrobiales</taxon>
        <taxon>Rhizobiaceae</taxon>
        <taxon>Sinorhizobium/Ensifer group</taxon>
        <taxon>Sinorhizobium</taxon>
    </lineage>
</organism>
<proteinExistence type="predicted"/>
<dbReference type="PROSITE" id="PS51819">
    <property type="entry name" value="VOC"/>
    <property type="match status" value="2"/>
</dbReference>
<dbReference type="AlphaFoldDB" id="A0A1L3LQ26"/>
<dbReference type="RefSeq" id="WP_064255309.1">
    <property type="nucleotide sequence ID" value="NZ_CP013107.1"/>
</dbReference>
<dbReference type="InterPro" id="IPR037523">
    <property type="entry name" value="VOC_core"/>
</dbReference>
<dbReference type="KEGG" id="same:SAMCFNEI73_Ch2904"/>
<dbReference type="Gene3D" id="3.10.180.10">
    <property type="entry name" value="2,3-Dihydroxybiphenyl 1,2-Dioxygenase, domain 1"/>
    <property type="match status" value="2"/>
</dbReference>
<evidence type="ECO:0000313" key="2">
    <source>
        <dbReference type="Proteomes" id="UP000182306"/>
    </source>
</evidence>
<dbReference type="Proteomes" id="UP000182306">
    <property type="component" value="Chromosome"/>
</dbReference>
<reference evidence="1 2" key="1">
    <citation type="submission" date="2015-10" db="EMBL/GenBank/DDBJ databases">
        <title>Genomic differences between typical nodule nitrogen-fixing rhizobial strains and those coming from bean seeds.</title>
        <authorList>
            <person name="Peralta H."/>
            <person name="Aguilar-Vera A."/>
            <person name="Diaz R."/>
            <person name="Mora Y."/>
            <person name="Martinez-Batallar G."/>
            <person name="Salazar E."/>
            <person name="Vargas-Lagunas C."/>
            <person name="Encarnacion S."/>
            <person name="Girard L."/>
            <person name="Mora J."/>
        </authorList>
    </citation>
    <scope>NUCLEOTIDE SEQUENCE [LARGE SCALE GENOMIC DNA]</scope>
    <source>
        <strain evidence="1 2">CFNEI 73</strain>
    </source>
</reference>
<dbReference type="CDD" id="cd08343">
    <property type="entry name" value="ED_TypeI_classII_C"/>
    <property type="match status" value="1"/>
</dbReference>
<dbReference type="SUPFAM" id="SSF54593">
    <property type="entry name" value="Glyoxalase/Bleomycin resistance protein/Dihydroxybiphenyl dioxygenase"/>
    <property type="match status" value="1"/>
</dbReference>
<name>A0A1L3LQ26_9HYPH</name>
<dbReference type="InterPro" id="IPR029068">
    <property type="entry name" value="Glyas_Bleomycin-R_OHBP_Dase"/>
</dbReference>
<dbReference type="Pfam" id="PF00903">
    <property type="entry name" value="Glyoxalase"/>
    <property type="match status" value="2"/>
</dbReference>
<dbReference type="OrthoDB" id="9803142at2"/>
<dbReference type="EMBL" id="CP013107">
    <property type="protein sequence ID" value="APG92177.1"/>
    <property type="molecule type" value="Genomic_DNA"/>
</dbReference>
<evidence type="ECO:0000313" key="1">
    <source>
        <dbReference type="EMBL" id="APG92177.1"/>
    </source>
</evidence>
<sequence length="301" mass="33319">MTHIVHAVGHMKVNVTDPQAVLVDATDILGLHVTHQDDRQTWLSSNGRAAELVLVHADENSAHTIGLEALRPELVAEAASRVEAAGCRILAREPSLDCIAEGVTFATPEGLRFEVHTPIRNKTYGRRYPTKGVGPNRIDHINLITPDPAATRAQLEAIGGMKLSERMVNDSLSWMYGGNRQHHVLGLVKGKAAGLHHVSFEFLEFNQYLRLGDILDQFDRQLLWGPGRHRPGDNTYAYYTDASGMMIECSGVMAQIADDADFTANVITNLERPGNVRAMNVWGTPAPLEWREYFHPFAKIA</sequence>
<dbReference type="InterPro" id="IPR004360">
    <property type="entry name" value="Glyas_Fos-R_dOase_dom"/>
</dbReference>